<evidence type="ECO:0000256" key="1">
    <source>
        <dbReference type="SAM" id="Phobius"/>
    </source>
</evidence>
<evidence type="ECO:0008006" key="4">
    <source>
        <dbReference type="Google" id="ProtNLM"/>
    </source>
</evidence>
<evidence type="ECO:0000313" key="3">
    <source>
        <dbReference type="Proteomes" id="UP001234798"/>
    </source>
</evidence>
<dbReference type="InterPro" id="IPR057700">
    <property type="entry name" value="DUF7940"/>
</dbReference>
<protein>
    <recommendedName>
        <fullName evidence="4">Holin</fullName>
    </recommendedName>
</protein>
<reference evidence="2 3" key="1">
    <citation type="submission" date="2023-08" db="EMBL/GenBank/DDBJ databases">
        <title>Achromobacter seleniivolatilans sp. nov., isolated from seleniferous soil.</title>
        <authorList>
            <person name="Zhang S."/>
            <person name="Li K."/>
            <person name="Peng J."/>
            <person name="Zhao Q."/>
            <person name="Wang H."/>
            <person name="Guo Y."/>
        </authorList>
    </citation>
    <scope>NUCLEOTIDE SEQUENCE [LARGE SCALE GENOMIC DNA]</scope>
    <source>
        <strain evidence="2 3">R39</strain>
    </source>
</reference>
<keyword evidence="1" id="KW-1133">Transmembrane helix</keyword>
<gene>
    <name evidence="2" type="ORF">RAS12_12120</name>
</gene>
<dbReference type="RefSeq" id="WP_306948720.1">
    <property type="nucleotide sequence ID" value="NZ_CP132976.1"/>
</dbReference>
<dbReference type="Pfam" id="PF25612">
    <property type="entry name" value="DUF7940"/>
    <property type="match status" value="1"/>
</dbReference>
<dbReference type="Proteomes" id="UP001234798">
    <property type="component" value="Chromosome"/>
</dbReference>
<name>A0ABY9M7X7_9BURK</name>
<feature type="transmembrane region" description="Helical" evidence="1">
    <location>
        <begin position="47"/>
        <end position="65"/>
    </location>
</feature>
<accession>A0ABY9M7X7</accession>
<sequence length="84" mass="9524">MTRRLKLTKSWRRLHRSYTVILGLLLAVASAAYELLPLFRSVVEQSRFAWISMVLGVLIAALRYVDQPCLQQPRNTPDDAGGPQ</sequence>
<keyword evidence="3" id="KW-1185">Reference proteome</keyword>
<proteinExistence type="predicted"/>
<dbReference type="EMBL" id="CP132976">
    <property type="protein sequence ID" value="WMD23084.1"/>
    <property type="molecule type" value="Genomic_DNA"/>
</dbReference>
<keyword evidence="1" id="KW-0812">Transmembrane</keyword>
<keyword evidence="1" id="KW-0472">Membrane</keyword>
<organism evidence="2 3">
    <name type="scientific">Achromobacter seleniivolatilans</name>
    <dbReference type="NCBI Taxonomy" id="3047478"/>
    <lineage>
        <taxon>Bacteria</taxon>
        <taxon>Pseudomonadati</taxon>
        <taxon>Pseudomonadota</taxon>
        <taxon>Betaproteobacteria</taxon>
        <taxon>Burkholderiales</taxon>
        <taxon>Alcaligenaceae</taxon>
        <taxon>Achromobacter</taxon>
    </lineage>
</organism>
<evidence type="ECO:0000313" key="2">
    <source>
        <dbReference type="EMBL" id="WMD23084.1"/>
    </source>
</evidence>